<name>A0A423TEY0_PENVA</name>
<dbReference type="OrthoDB" id="6336364at2759"/>
<dbReference type="Gene3D" id="1.25.40.10">
    <property type="entry name" value="Tetratricopeptide repeat domain"/>
    <property type="match status" value="1"/>
</dbReference>
<keyword evidence="2" id="KW-1185">Reference proteome</keyword>
<dbReference type="EMBL" id="QCYY01001820">
    <property type="protein sequence ID" value="ROT75012.1"/>
    <property type="molecule type" value="Genomic_DNA"/>
</dbReference>
<sequence>MFEIAKKFGIENVDAIKFYYGEQHPSYGMILLKIGKICDFLGDIKESLYYLQQAEPILGIGLGSQHPAYRELYDLQHKVLEENYHTAKKVVDAALKEVASTKQVLALPSDLSVKVLVVLINSHLANTGRPGTYAEEVKKGLKTANLPEVEVPNDVDSPAIFQIIPPTTNQPSAKAPKVQTPR</sequence>
<comment type="caution">
    <text evidence="1">The sequence shown here is derived from an EMBL/GenBank/DDBJ whole genome shotgun (WGS) entry which is preliminary data.</text>
</comment>
<proteinExistence type="predicted"/>
<dbReference type="AlphaFoldDB" id="A0A423TEY0"/>
<accession>A0A423TEY0</accession>
<gene>
    <name evidence="1" type="ORF">C7M84_006470</name>
</gene>
<organism evidence="1 2">
    <name type="scientific">Penaeus vannamei</name>
    <name type="common">Whiteleg shrimp</name>
    <name type="synonym">Litopenaeus vannamei</name>
    <dbReference type="NCBI Taxonomy" id="6689"/>
    <lineage>
        <taxon>Eukaryota</taxon>
        <taxon>Metazoa</taxon>
        <taxon>Ecdysozoa</taxon>
        <taxon>Arthropoda</taxon>
        <taxon>Crustacea</taxon>
        <taxon>Multicrustacea</taxon>
        <taxon>Malacostraca</taxon>
        <taxon>Eumalacostraca</taxon>
        <taxon>Eucarida</taxon>
        <taxon>Decapoda</taxon>
        <taxon>Dendrobranchiata</taxon>
        <taxon>Penaeoidea</taxon>
        <taxon>Penaeidae</taxon>
        <taxon>Penaeus</taxon>
    </lineage>
</organism>
<reference evidence="1 2" key="1">
    <citation type="submission" date="2018-04" db="EMBL/GenBank/DDBJ databases">
        <authorList>
            <person name="Zhang X."/>
            <person name="Yuan J."/>
            <person name="Li F."/>
            <person name="Xiang J."/>
        </authorList>
    </citation>
    <scope>NUCLEOTIDE SEQUENCE [LARGE SCALE GENOMIC DNA]</scope>
    <source>
        <tissue evidence="1">Muscle</tissue>
    </source>
</reference>
<reference evidence="1 2" key="2">
    <citation type="submission" date="2019-01" db="EMBL/GenBank/DDBJ databases">
        <title>The decoding of complex shrimp genome reveals the adaptation for benthos swimmer, frequently molting mechanism and breeding impact on genome.</title>
        <authorList>
            <person name="Sun Y."/>
            <person name="Gao Y."/>
            <person name="Yu Y."/>
        </authorList>
    </citation>
    <scope>NUCLEOTIDE SEQUENCE [LARGE SCALE GENOMIC DNA]</scope>
    <source>
        <tissue evidence="1">Muscle</tissue>
    </source>
</reference>
<dbReference type="Proteomes" id="UP000283509">
    <property type="component" value="Unassembled WGS sequence"/>
</dbReference>
<evidence type="ECO:0000313" key="2">
    <source>
        <dbReference type="Proteomes" id="UP000283509"/>
    </source>
</evidence>
<evidence type="ECO:0000313" key="1">
    <source>
        <dbReference type="EMBL" id="ROT75012.1"/>
    </source>
</evidence>
<protein>
    <submittedName>
        <fullName evidence="1">Uncharacterized protein</fullName>
    </submittedName>
</protein>
<dbReference type="InterPro" id="IPR011990">
    <property type="entry name" value="TPR-like_helical_dom_sf"/>
</dbReference>